<keyword evidence="1 2" id="KW-0732">Signal</keyword>
<dbReference type="InterPro" id="IPR000914">
    <property type="entry name" value="SBP_5_dom"/>
</dbReference>
<dbReference type="Gene3D" id="3.10.105.10">
    <property type="entry name" value="Dipeptide-binding Protein, Domain 3"/>
    <property type="match status" value="1"/>
</dbReference>
<dbReference type="FunFam" id="3.40.190.10:FF:000104">
    <property type="entry name" value="Peptide ABC transporter substrate-binding protein"/>
    <property type="match status" value="1"/>
</dbReference>
<dbReference type="GO" id="GO:0015833">
    <property type="term" value="P:peptide transport"/>
    <property type="evidence" value="ECO:0007669"/>
    <property type="project" value="TreeGrafter"/>
</dbReference>
<dbReference type="PIRSF" id="PIRSF002741">
    <property type="entry name" value="MppA"/>
    <property type="match status" value="1"/>
</dbReference>
<gene>
    <name evidence="4" type="ORF">M979_2128</name>
</gene>
<dbReference type="EMBL" id="LXEO01000025">
    <property type="protein sequence ID" value="OAT17634.1"/>
    <property type="molecule type" value="Genomic_DNA"/>
</dbReference>
<dbReference type="PATRIC" id="fig|1354255.3.peg.2205"/>
<dbReference type="GO" id="GO:1904680">
    <property type="term" value="F:peptide transmembrane transporter activity"/>
    <property type="evidence" value="ECO:0007669"/>
    <property type="project" value="TreeGrafter"/>
</dbReference>
<dbReference type="FunFam" id="3.10.105.10:FF:000005">
    <property type="entry name" value="ABC transporter substrate-binding protein"/>
    <property type="match status" value="1"/>
</dbReference>
<dbReference type="Proteomes" id="UP000078286">
    <property type="component" value="Unassembled WGS sequence"/>
</dbReference>
<evidence type="ECO:0000259" key="3">
    <source>
        <dbReference type="Pfam" id="PF00496"/>
    </source>
</evidence>
<evidence type="ECO:0000313" key="4">
    <source>
        <dbReference type="EMBL" id="OAT17634.1"/>
    </source>
</evidence>
<dbReference type="Pfam" id="PF00496">
    <property type="entry name" value="SBP_bac_5"/>
    <property type="match status" value="1"/>
</dbReference>
<dbReference type="PANTHER" id="PTHR30290">
    <property type="entry name" value="PERIPLASMIC BINDING COMPONENT OF ABC TRANSPORTER"/>
    <property type="match status" value="1"/>
</dbReference>
<organism evidence="4 5">
    <name type="scientific">Buttiauxella noackiae ATCC 51607</name>
    <dbReference type="NCBI Taxonomy" id="1354255"/>
    <lineage>
        <taxon>Bacteria</taxon>
        <taxon>Pseudomonadati</taxon>
        <taxon>Pseudomonadota</taxon>
        <taxon>Gammaproteobacteria</taxon>
        <taxon>Enterobacterales</taxon>
        <taxon>Enterobacteriaceae</taxon>
        <taxon>Buttiauxella</taxon>
    </lineage>
</organism>
<protein>
    <submittedName>
        <fullName evidence="4">Periplasmic substrate-binding component of an ABC superfamily transporter</fullName>
    </submittedName>
</protein>
<evidence type="ECO:0000313" key="5">
    <source>
        <dbReference type="Proteomes" id="UP000078286"/>
    </source>
</evidence>
<keyword evidence="5" id="KW-1185">Reference proteome</keyword>
<dbReference type="GO" id="GO:0030288">
    <property type="term" value="C:outer membrane-bounded periplasmic space"/>
    <property type="evidence" value="ECO:0007669"/>
    <property type="project" value="TreeGrafter"/>
</dbReference>
<dbReference type="CDD" id="cd08497">
    <property type="entry name" value="MbnE-like"/>
    <property type="match status" value="1"/>
</dbReference>
<dbReference type="GO" id="GO:0043190">
    <property type="term" value="C:ATP-binding cassette (ABC) transporter complex"/>
    <property type="evidence" value="ECO:0007669"/>
    <property type="project" value="InterPro"/>
</dbReference>
<accession>A0A1B7HPT8</accession>
<evidence type="ECO:0000256" key="1">
    <source>
        <dbReference type="ARBA" id="ARBA00022729"/>
    </source>
</evidence>
<evidence type="ECO:0000256" key="2">
    <source>
        <dbReference type="SAM" id="SignalP"/>
    </source>
</evidence>
<reference evidence="4 5" key="1">
    <citation type="submission" date="2016-04" db="EMBL/GenBank/DDBJ databases">
        <title>ATOL: Assembling a taxonomically balanced genome-scale reconstruction of the evolutionary history of the Enterobacteriaceae.</title>
        <authorList>
            <person name="Plunkett G.III."/>
            <person name="Neeno-Eckwall E.C."/>
            <person name="Glasner J.D."/>
            <person name="Perna N.T."/>
        </authorList>
    </citation>
    <scope>NUCLEOTIDE SEQUENCE [LARGE SCALE GENOMIC DNA]</scope>
    <source>
        <strain evidence="4 5">ATCC 51607</strain>
    </source>
</reference>
<feature type="signal peptide" evidence="2">
    <location>
        <begin position="1"/>
        <end position="20"/>
    </location>
</feature>
<dbReference type="AlphaFoldDB" id="A0A1B7HPT8"/>
<proteinExistence type="predicted"/>
<dbReference type="SUPFAM" id="SSF53850">
    <property type="entry name" value="Periplasmic binding protein-like II"/>
    <property type="match status" value="1"/>
</dbReference>
<dbReference type="PANTHER" id="PTHR30290:SF64">
    <property type="entry name" value="ABC TRANSPORTER PERIPLASMIC BINDING PROTEIN"/>
    <property type="match status" value="1"/>
</dbReference>
<dbReference type="InterPro" id="IPR030678">
    <property type="entry name" value="Peptide/Ni-bd"/>
</dbReference>
<dbReference type="GO" id="GO:0042884">
    <property type="term" value="P:microcin transport"/>
    <property type="evidence" value="ECO:0007669"/>
    <property type="project" value="TreeGrafter"/>
</dbReference>
<feature type="domain" description="Solute-binding protein family 5" evidence="3">
    <location>
        <begin position="100"/>
        <end position="497"/>
    </location>
</feature>
<dbReference type="InterPro" id="IPR039424">
    <property type="entry name" value="SBP_5"/>
</dbReference>
<dbReference type="Gene3D" id="3.40.190.10">
    <property type="entry name" value="Periplasmic binding protein-like II"/>
    <property type="match status" value="1"/>
</dbReference>
<comment type="caution">
    <text evidence="4">The sequence shown here is derived from an EMBL/GenBank/DDBJ whole genome shotgun (WGS) entry which is preliminary data.</text>
</comment>
<name>A0A1B7HPT8_9ENTR</name>
<feature type="chain" id="PRO_5008593155" evidence="2">
    <location>
        <begin position="21"/>
        <end position="602"/>
    </location>
</feature>
<sequence>MFARILTLLSLCLIAAPGLAENIKESYSFAVLGEPKYAINFTHLDYVNPAAPKGGDITLSAIGTFDNFNRYALRGNPGVRTETLYDTLFANSDDEPGSYYPLVAEMARYPDNFAWAEIEINPQARFHDGTPIKASDVAFTFNKFMTEGVPQFRLVYKGAKVRAISPLTVRIELATPSKERMLGLFSLPVFPEKFWKNHKLSDPLSAPPLASGPYKITAWRMGQYITYSRVRDYWAANLPVNRGRWNFDSIRYDYYLDDNVAFEAFKAGAFDFRNEASAKNWATRYTGKNFANHFIVKEEQPNDAAQDARWLAFNIQRPIFEDRKVREAIGLAFDFEWMNKALFYGAYSRANSYFQNTEYAARDYPHADELILLAPLKKDLPPEVFTSVYNPPKSNGNGFDRENLLKAMTLLKEAGWELKDQKLINVKTGKPFTFELLIGASGNTQWVLPFQHNLQRLGITMEIRQVDNSQLTNRMRKRDYDMIPTLYSAMPYPSADVQIAWASEYVDSTYNAPGVKSPVVDELISQIVANQGDKQKLLPLGRALDRVLTWNYYMIPMWYMAADRFAWWNKFSKPAIHPLYATGFDTWWYDVNKAAHLPANRR</sequence>
<dbReference type="RefSeq" id="WP_064554911.1">
    <property type="nucleotide sequence ID" value="NZ_LXEO01000025.1"/>
</dbReference>